<organism evidence="2 3">
    <name type="scientific">Sphingomonas caseinilyticus</name>
    <dbReference type="NCBI Taxonomy" id="2908205"/>
    <lineage>
        <taxon>Bacteria</taxon>
        <taxon>Pseudomonadati</taxon>
        <taxon>Pseudomonadota</taxon>
        <taxon>Alphaproteobacteria</taxon>
        <taxon>Sphingomonadales</taxon>
        <taxon>Sphingomonadaceae</taxon>
        <taxon>Sphingomonas</taxon>
    </lineage>
</organism>
<dbReference type="RefSeq" id="WP_249903096.1">
    <property type="nucleotide sequence ID" value="NZ_JAMGBA010000001.1"/>
</dbReference>
<feature type="chain" id="PRO_5047332283" evidence="1">
    <location>
        <begin position="26"/>
        <end position="146"/>
    </location>
</feature>
<name>A0ABT0RSR1_9SPHN</name>
<sequence length="146" mass="15855">MNNMIKTMTLGAGFAALAATAPAAAQYYPGYGQYGYNGYNNNVTQIAAQRCQAAVQNRLSYRTNSNGLLGAILGTSTSGRVLGVTQVTQRRNTVKVRGVASTGRMAYNQYGMGYYGTLGANYQPDLTFSCDVDYRGYVRDVDINRR</sequence>
<feature type="signal peptide" evidence="1">
    <location>
        <begin position="1"/>
        <end position="25"/>
    </location>
</feature>
<comment type="caution">
    <text evidence="2">The sequence shown here is derived from an EMBL/GenBank/DDBJ whole genome shotgun (WGS) entry which is preliminary data.</text>
</comment>
<keyword evidence="3" id="KW-1185">Reference proteome</keyword>
<evidence type="ECO:0000313" key="3">
    <source>
        <dbReference type="Proteomes" id="UP001203410"/>
    </source>
</evidence>
<protein>
    <submittedName>
        <fullName evidence="2">Uncharacterized protein</fullName>
    </submittedName>
</protein>
<dbReference type="EMBL" id="JAMGBA010000001">
    <property type="protein sequence ID" value="MCL6697740.1"/>
    <property type="molecule type" value="Genomic_DNA"/>
</dbReference>
<keyword evidence="1" id="KW-0732">Signal</keyword>
<reference evidence="2 3" key="1">
    <citation type="submission" date="2022-05" db="EMBL/GenBank/DDBJ databases">
        <authorList>
            <person name="Jo J.-H."/>
            <person name="Im W.-T."/>
        </authorList>
    </citation>
    <scope>NUCLEOTIDE SEQUENCE [LARGE SCALE GENOMIC DNA]</scope>
    <source>
        <strain evidence="2 3">NSE70-1</strain>
    </source>
</reference>
<evidence type="ECO:0000256" key="1">
    <source>
        <dbReference type="SAM" id="SignalP"/>
    </source>
</evidence>
<gene>
    <name evidence="2" type="ORF">LZ496_02940</name>
</gene>
<accession>A0ABT0RSR1</accession>
<proteinExistence type="predicted"/>
<dbReference type="Proteomes" id="UP001203410">
    <property type="component" value="Unassembled WGS sequence"/>
</dbReference>
<evidence type="ECO:0000313" key="2">
    <source>
        <dbReference type="EMBL" id="MCL6697740.1"/>
    </source>
</evidence>